<evidence type="ECO:0000313" key="1">
    <source>
        <dbReference type="EMBL" id="KAG9196145.1"/>
    </source>
</evidence>
<organism evidence="1 2">
    <name type="scientific">Alternaria panax</name>
    <dbReference type="NCBI Taxonomy" id="48097"/>
    <lineage>
        <taxon>Eukaryota</taxon>
        <taxon>Fungi</taxon>
        <taxon>Dikarya</taxon>
        <taxon>Ascomycota</taxon>
        <taxon>Pezizomycotina</taxon>
        <taxon>Dothideomycetes</taxon>
        <taxon>Pleosporomycetidae</taxon>
        <taxon>Pleosporales</taxon>
        <taxon>Pleosporineae</taxon>
        <taxon>Pleosporaceae</taxon>
        <taxon>Alternaria</taxon>
        <taxon>Alternaria sect. Panax</taxon>
    </lineage>
</organism>
<proteinExistence type="predicted"/>
<dbReference type="AlphaFoldDB" id="A0AAD4IKH3"/>
<dbReference type="EMBL" id="JAANER010000001">
    <property type="protein sequence ID" value="KAG9196145.1"/>
    <property type="molecule type" value="Genomic_DNA"/>
</dbReference>
<name>A0AAD4IKH3_9PLEO</name>
<dbReference type="InterPro" id="IPR032675">
    <property type="entry name" value="LRR_dom_sf"/>
</dbReference>
<sequence>MPTLKTPDMIGTISTTSKLEGRLERSKHIDDIIVLGPKVTDSLWEFHFQYLDTDYDAHNANLVTDEGIKRLARSCRILKKVSLPGSANLELGDHGFIQLLVLYQDLAHLGFLGNGVTEASFGTLVSHSEWVPNLKKLRLPERSATMAFMRGMRKFGKMRPNIPIELVSCSQSKK</sequence>
<dbReference type="Gene3D" id="3.80.10.10">
    <property type="entry name" value="Ribonuclease Inhibitor"/>
    <property type="match status" value="1"/>
</dbReference>
<dbReference type="SUPFAM" id="SSF52047">
    <property type="entry name" value="RNI-like"/>
    <property type="match status" value="1"/>
</dbReference>
<gene>
    <name evidence="1" type="ORF">G6011_01266</name>
</gene>
<dbReference type="Proteomes" id="UP001199106">
    <property type="component" value="Unassembled WGS sequence"/>
</dbReference>
<comment type="caution">
    <text evidence="1">The sequence shown here is derived from an EMBL/GenBank/DDBJ whole genome shotgun (WGS) entry which is preliminary data.</text>
</comment>
<reference evidence="1" key="1">
    <citation type="submission" date="2021-07" db="EMBL/GenBank/DDBJ databases">
        <title>Genome Resource of American Ginseng Black Spot Pathogen Alternaria panax.</title>
        <authorList>
            <person name="Qiu C."/>
            <person name="Wang W."/>
            <person name="Liu Z."/>
        </authorList>
    </citation>
    <scope>NUCLEOTIDE SEQUENCE</scope>
    <source>
        <strain evidence="1">BNCC115425</strain>
    </source>
</reference>
<protein>
    <submittedName>
        <fullName evidence="1">Uncharacterized protein</fullName>
    </submittedName>
</protein>
<evidence type="ECO:0000313" key="2">
    <source>
        <dbReference type="Proteomes" id="UP001199106"/>
    </source>
</evidence>
<accession>A0AAD4IKH3</accession>
<keyword evidence="2" id="KW-1185">Reference proteome</keyword>